<dbReference type="Proteomes" id="UP001196565">
    <property type="component" value="Unassembled WGS sequence"/>
</dbReference>
<evidence type="ECO:0000256" key="3">
    <source>
        <dbReference type="ARBA" id="ARBA00023163"/>
    </source>
</evidence>
<name>A0ABS7AGC9_9PROT</name>
<dbReference type="SUPFAM" id="SSF46689">
    <property type="entry name" value="Homeodomain-like"/>
    <property type="match status" value="1"/>
</dbReference>
<comment type="caution">
    <text evidence="5">The sequence shown here is derived from an EMBL/GenBank/DDBJ whole genome shotgun (WGS) entry which is preliminary data.</text>
</comment>
<evidence type="ECO:0000313" key="6">
    <source>
        <dbReference type="Proteomes" id="UP001196565"/>
    </source>
</evidence>
<dbReference type="InterPro" id="IPR018060">
    <property type="entry name" value="HTH_AraC"/>
</dbReference>
<keyword evidence="3" id="KW-0804">Transcription</keyword>
<dbReference type="InterPro" id="IPR009057">
    <property type="entry name" value="Homeodomain-like_sf"/>
</dbReference>
<organism evidence="5 6">
    <name type="scientific">Roseomonas alba</name>
    <dbReference type="NCBI Taxonomy" id="2846776"/>
    <lineage>
        <taxon>Bacteria</taxon>
        <taxon>Pseudomonadati</taxon>
        <taxon>Pseudomonadota</taxon>
        <taxon>Alphaproteobacteria</taxon>
        <taxon>Acetobacterales</taxon>
        <taxon>Roseomonadaceae</taxon>
        <taxon>Roseomonas</taxon>
    </lineage>
</organism>
<feature type="domain" description="HTH araC/xylS-type" evidence="4">
    <location>
        <begin position="94"/>
        <end position="146"/>
    </location>
</feature>
<dbReference type="InterPro" id="IPR050204">
    <property type="entry name" value="AraC_XylS_family_regulators"/>
</dbReference>
<dbReference type="PANTHER" id="PTHR46796:SF14">
    <property type="entry name" value="TRANSCRIPTIONAL REGULATORY PROTEIN"/>
    <property type="match status" value="1"/>
</dbReference>
<gene>
    <name evidence="5" type="ORF">KPL78_25920</name>
</gene>
<protein>
    <recommendedName>
        <fullName evidence="4">HTH araC/xylS-type domain-containing protein</fullName>
    </recommendedName>
</protein>
<dbReference type="PROSITE" id="PS01124">
    <property type="entry name" value="HTH_ARAC_FAMILY_2"/>
    <property type="match status" value="1"/>
</dbReference>
<keyword evidence="2" id="KW-0238">DNA-binding</keyword>
<reference evidence="5 6" key="1">
    <citation type="submission" date="2021-07" db="EMBL/GenBank/DDBJ databases">
        <authorList>
            <person name="So Y."/>
        </authorList>
    </citation>
    <scope>NUCLEOTIDE SEQUENCE [LARGE SCALE GENOMIC DNA]</scope>
    <source>
        <strain evidence="5 6">HJA6</strain>
    </source>
</reference>
<evidence type="ECO:0000256" key="1">
    <source>
        <dbReference type="ARBA" id="ARBA00023015"/>
    </source>
</evidence>
<evidence type="ECO:0000313" key="5">
    <source>
        <dbReference type="EMBL" id="MBW6401321.1"/>
    </source>
</evidence>
<accession>A0ABS7AGC9</accession>
<dbReference type="PANTHER" id="PTHR46796">
    <property type="entry name" value="HTH-TYPE TRANSCRIPTIONAL ACTIVATOR RHAS-RELATED"/>
    <property type="match status" value="1"/>
</dbReference>
<sequence length="202" mass="22774">MQTICTTPRLSEAEQIRPLPATVAEQSNHDDPPDLAITHFVRAILPEEQAEEILHGFYTDAFHRAVMECRSMLRTQPRLRSGQRLSPLPRWKLRKALIHVDENIGGRIRLGDVASHVGLSAMHFAAQFRLATGQRLHDYVTPRRLSSTTAPGQTWLINTALGTRRPLAPTRMLRILKARLPKGETVPLLPNSRRTVSIAHPR</sequence>
<keyword evidence="1" id="KW-0805">Transcription regulation</keyword>
<evidence type="ECO:0000259" key="4">
    <source>
        <dbReference type="PROSITE" id="PS01124"/>
    </source>
</evidence>
<dbReference type="RefSeq" id="WP_219765916.1">
    <property type="nucleotide sequence ID" value="NZ_JAHYBZ010000011.1"/>
</dbReference>
<dbReference type="EMBL" id="JAHYBZ010000011">
    <property type="protein sequence ID" value="MBW6401321.1"/>
    <property type="molecule type" value="Genomic_DNA"/>
</dbReference>
<evidence type="ECO:0000256" key="2">
    <source>
        <dbReference type="ARBA" id="ARBA00023125"/>
    </source>
</evidence>
<keyword evidence="6" id="KW-1185">Reference proteome</keyword>
<proteinExistence type="predicted"/>
<dbReference type="Gene3D" id="1.10.10.60">
    <property type="entry name" value="Homeodomain-like"/>
    <property type="match status" value="1"/>
</dbReference>